<feature type="transmembrane region" description="Helical" evidence="1">
    <location>
        <begin position="20"/>
        <end position="39"/>
    </location>
</feature>
<dbReference type="Proteomes" id="UP000182938">
    <property type="component" value="Chromosome"/>
</dbReference>
<evidence type="ECO:0000256" key="1">
    <source>
        <dbReference type="SAM" id="Phobius"/>
    </source>
</evidence>
<reference evidence="3 4" key="1">
    <citation type="submission" date="2015-11" db="EMBL/GenBank/DDBJ databases">
        <authorList>
            <person name="Zhang Y."/>
            <person name="Guo Z."/>
        </authorList>
    </citation>
    <scope>NUCLEOTIDE SEQUENCE [LARGE SCALE GENOMIC DNA]</scope>
    <source>
        <strain evidence="3 4">YFY001</strain>
    </source>
</reference>
<name>A0A1L3MJB2_9MICO</name>
<gene>
    <name evidence="3" type="ORF">ASJ30_13340</name>
</gene>
<protein>
    <recommendedName>
        <fullName evidence="2">LytR/CpsA/Psr regulator C-terminal domain-containing protein</fullName>
    </recommendedName>
</protein>
<feature type="domain" description="LytR/CpsA/Psr regulator C-terminal" evidence="2">
    <location>
        <begin position="67"/>
        <end position="154"/>
    </location>
</feature>
<dbReference type="RefSeq" id="WP_072625539.1">
    <property type="nucleotide sequence ID" value="NZ_CP013290.1"/>
</dbReference>
<keyword evidence="4" id="KW-1185">Reference proteome</keyword>
<keyword evidence="1" id="KW-1133">Transmembrane helix</keyword>
<sequence length="166" mass="18284">MSDGEYYGAGSGARARRQRAIITVVVVLLLLFFSFWYAMSYIRAAESGSASGTTTDNRPACTTSPQQVEVNVYNATDRDGLAARVATQLKARGFTVKTIANDPKKRTITGRGELRYGSNSMADAQLVLRHTGDFQRIKDTRQRRTVDVVVGPQFRQLVDESRVAAC</sequence>
<dbReference type="EMBL" id="CP013290">
    <property type="protein sequence ID" value="APH02390.1"/>
    <property type="molecule type" value="Genomic_DNA"/>
</dbReference>
<keyword evidence="1" id="KW-0472">Membrane</keyword>
<accession>A0A1L3MJB2</accession>
<dbReference type="KEGG" id="jte:ASJ30_13340"/>
<proteinExistence type="predicted"/>
<keyword evidence="1" id="KW-0812">Transmembrane</keyword>
<dbReference type="InterPro" id="IPR027381">
    <property type="entry name" value="LytR/CpsA/Psr_C"/>
</dbReference>
<dbReference type="Gene3D" id="3.30.70.2390">
    <property type="match status" value="1"/>
</dbReference>
<organism evidence="3 4">
    <name type="scientific">Janibacter indicus</name>
    <dbReference type="NCBI Taxonomy" id="857417"/>
    <lineage>
        <taxon>Bacteria</taxon>
        <taxon>Bacillati</taxon>
        <taxon>Actinomycetota</taxon>
        <taxon>Actinomycetes</taxon>
        <taxon>Micrococcales</taxon>
        <taxon>Intrasporangiaceae</taxon>
        <taxon>Janibacter</taxon>
    </lineage>
</organism>
<dbReference type="AlphaFoldDB" id="A0A1L3MJB2"/>
<evidence type="ECO:0000259" key="2">
    <source>
        <dbReference type="Pfam" id="PF13399"/>
    </source>
</evidence>
<evidence type="ECO:0000313" key="3">
    <source>
        <dbReference type="EMBL" id="APH02390.1"/>
    </source>
</evidence>
<evidence type="ECO:0000313" key="4">
    <source>
        <dbReference type="Proteomes" id="UP000182938"/>
    </source>
</evidence>
<dbReference type="Pfam" id="PF13399">
    <property type="entry name" value="LytR_C"/>
    <property type="match status" value="1"/>
</dbReference>